<feature type="compositionally biased region" description="Basic and acidic residues" evidence="7">
    <location>
        <begin position="394"/>
        <end position="403"/>
    </location>
</feature>
<dbReference type="GO" id="GO:0071163">
    <property type="term" value="P:DNA replication preinitiation complex assembly"/>
    <property type="evidence" value="ECO:0007669"/>
    <property type="project" value="UniProtKB-ARBA"/>
</dbReference>
<evidence type="ECO:0000313" key="9">
    <source>
        <dbReference type="Proteomes" id="UP000287166"/>
    </source>
</evidence>
<evidence type="ECO:0000256" key="1">
    <source>
        <dbReference type="ARBA" id="ARBA00004123"/>
    </source>
</evidence>
<name>A0A401G6L3_9APHY</name>
<feature type="region of interest" description="Disordered" evidence="7">
    <location>
        <begin position="47"/>
        <end position="432"/>
    </location>
</feature>
<dbReference type="Pfam" id="PF11719">
    <property type="entry name" value="Drc1-Sld2"/>
    <property type="match status" value="1"/>
</dbReference>
<dbReference type="InParanoid" id="A0A401G6L3"/>
<dbReference type="OrthoDB" id="8775810at2759"/>
<keyword evidence="5" id="KW-0235">DNA replication</keyword>
<protein>
    <recommendedName>
        <fullName evidence="3">DNA replication regulator SLD2</fullName>
    </recommendedName>
    <alternativeName>
        <fullName evidence="4">DNA replication regulator sld2</fullName>
    </alternativeName>
</protein>
<feature type="compositionally biased region" description="Basic residues" evidence="7">
    <location>
        <begin position="359"/>
        <end position="374"/>
    </location>
</feature>
<dbReference type="GO" id="GO:0006270">
    <property type="term" value="P:DNA replication initiation"/>
    <property type="evidence" value="ECO:0007669"/>
    <property type="project" value="UniProtKB-ARBA"/>
</dbReference>
<dbReference type="Proteomes" id="UP000287166">
    <property type="component" value="Unassembled WGS sequence"/>
</dbReference>
<dbReference type="FunFam" id="1.10.10.1460:FF:000001">
    <property type="entry name" value="DNA replication regulator Sld2"/>
    <property type="match status" value="1"/>
</dbReference>
<evidence type="ECO:0000313" key="8">
    <source>
        <dbReference type="EMBL" id="GBE77803.1"/>
    </source>
</evidence>
<feature type="compositionally biased region" description="Polar residues" evidence="7">
    <location>
        <begin position="244"/>
        <end position="259"/>
    </location>
</feature>
<comment type="similarity">
    <text evidence="2">Belongs to the SLD2 family.</text>
</comment>
<dbReference type="STRING" id="139825.A0A401G6L3"/>
<evidence type="ECO:0000256" key="4">
    <source>
        <dbReference type="ARBA" id="ARBA00019134"/>
    </source>
</evidence>
<accession>A0A401G6L3</accession>
<dbReference type="AlphaFoldDB" id="A0A401G6L3"/>
<dbReference type="InterPro" id="IPR021110">
    <property type="entry name" value="DNA_rep_checkpnt_protein"/>
</dbReference>
<dbReference type="RefSeq" id="XP_027608716.1">
    <property type="nucleotide sequence ID" value="XM_027752915.1"/>
</dbReference>
<keyword evidence="6" id="KW-0539">Nucleus</keyword>
<feature type="compositionally biased region" description="Basic and acidic residues" evidence="7">
    <location>
        <begin position="349"/>
        <end position="358"/>
    </location>
</feature>
<evidence type="ECO:0000256" key="6">
    <source>
        <dbReference type="ARBA" id="ARBA00023242"/>
    </source>
</evidence>
<feature type="compositionally biased region" description="Polar residues" evidence="7">
    <location>
        <begin position="323"/>
        <end position="334"/>
    </location>
</feature>
<reference evidence="8 9" key="1">
    <citation type="journal article" date="2018" name="Sci. Rep.">
        <title>Genome sequence of the cauliflower mushroom Sparassis crispa (Hanabiratake) and its association with beneficial usage.</title>
        <authorList>
            <person name="Kiyama R."/>
            <person name="Furutani Y."/>
            <person name="Kawaguchi K."/>
            <person name="Nakanishi T."/>
        </authorList>
    </citation>
    <scope>NUCLEOTIDE SEQUENCE [LARGE SCALE GENOMIC DNA]</scope>
</reference>
<dbReference type="EMBL" id="BFAD01000001">
    <property type="protein sequence ID" value="GBE77803.1"/>
    <property type="molecule type" value="Genomic_DNA"/>
</dbReference>
<dbReference type="GeneID" id="38774720"/>
<evidence type="ECO:0000256" key="3">
    <source>
        <dbReference type="ARBA" id="ARBA00018363"/>
    </source>
</evidence>
<evidence type="ECO:0000256" key="5">
    <source>
        <dbReference type="ARBA" id="ARBA00022705"/>
    </source>
</evidence>
<feature type="compositionally biased region" description="Low complexity" evidence="7">
    <location>
        <begin position="47"/>
        <end position="66"/>
    </location>
</feature>
<dbReference type="GO" id="GO:0005634">
    <property type="term" value="C:nucleus"/>
    <property type="evidence" value="ECO:0007669"/>
    <property type="project" value="UniProtKB-SubCell"/>
</dbReference>
<evidence type="ECO:0000256" key="7">
    <source>
        <dbReference type="SAM" id="MobiDB-lite"/>
    </source>
</evidence>
<feature type="compositionally biased region" description="Low complexity" evidence="7">
    <location>
        <begin position="517"/>
        <end position="526"/>
    </location>
</feature>
<comment type="subcellular location">
    <subcellularLocation>
        <location evidence="1">Nucleus</location>
    </subcellularLocation>
</comment>
<organism evidence="8 9">
    <name type="scientific">Sparassis crispa</name>
    <dbReference type="NCBI Taxonomy" id="139825"/>
    <lineage>
        <taxon>Eukaryota</taxon>
        <taxon>Fungi</taxon>
        <taxon>Dikarya</taxon>
        <taxon>Basidiomycota</taxon>
        <taxon>Agaricomycotina</taxon>
        <taxon>Agaricomycetes</taxon>
        <taxon>Polyporales</taxon>
        <taxon>Sparassidaceae</taxon>
        <taxon>Sparassis</taxon>
    </lineage>
</organism>
<proteinExistence type="inferred from homology"/>
<dbReference type="CDD" id="cd22289">
    <property type="entry name" value="RecQL4_SLD2_NTD"/>
    <property type="match status" value="1"/>
</dbReference>
<comment type="caution">
    <text evidence="8">The sequence shown here is derived from an EMBL/GenBank/DDBJ whole genome shotgun (WGS) entry which is preliminary data.</text>
</comment>
<keyword evidence="9" id="KW-1185">Reference proteome</keyword>
<sequence>MDVHTVRAEIKGWERDFRQKHGRDPSVDEIKAQPAIAAKYKLYKSLSKAASSSLPPKKAPVKVDAPLLTTNPFSPSKKRPAPPLVLARPNPFKTPTKPKARHTRRDVSPDPFLAHTSQPRELSPDPFPLIQPLTKQPDPPAVSSAVSRARKRLRGEPVSPSPVKEKRARVLHPVPSHSGLSPDRDPDPNHSFLDNTPVKPPPGRKSFKLLFDELPPAEQSRPRAPPTRTQSRAGNSAHPDFFATHSQSRAKLRTVSPTSDEPKPVASSSAQKRPAVPRAPVPRKNDLHSEIAPSKGYPTRPALPNSAKRPRPPADDSGEHARQSPSPSTPRNTFLNLPLLPPSPPPADTSKDRYDPKGKGKAKAKATFSRKKARVLQEATGADEDDEDEDTEDEPRVKVVEHAWHRRPSPDADADSDEWRPRPDAQPEAVPAASLETLSIDLPDELRRVLALDPDAVRADAQKEARVVRGLLYGRRGHYDAQRGGEVWGVGEVGEEALGDGEDRGGAGEEEDEWEGEGVPWEVGEL</sequence>
<feature type="compositionally biased region" description="Basic and acidic residues" evidence="7">
    <location>
        <begin position="312"/>
        <end position="322"/>
    </location>
</feature>
<gene>
    <name evidence="8" type="ORF">SCP_0106850</name>
</gene>
<feature type="region of interest" description="Disordered" evidence="7">
    <location>
        <begin position="496"/>
        <end position="526"/>
    </location>
</feature>
<dbReference type="Gene3D" id="1.10.10.1460">
    <property type="match status" value="1"/>
</dbReference>
<evidence type="ECO:0000256" key="2">
    <source>
        <dbReference type="ARBA" id="ARBA00007276"/>
    </source>
</evidence>
<feature type="compositionally biased region" description="Acidic residues" evidence="7">
    <location>
        <begin position="381"/>
        <end position="393"/>
    </location>
</feature>